<dbReference type="EMBL" id="BMKE01000011">
    <property type="protein sequence ID" value="GGB43864.1"/>
    <property type="molecule type" value="Genomic_DNA"/>
</dbReference>
<dbReference type="Gene3D" id="3.90.960.10">
    <property type="entry name" value="YbaK/aminoacyl-tRNA synthetase-associated domain"/>
    <property type="match status" value="1"/>
</dbReference>
<evidence type="ECO:0000259" key="1">
    <source>
        <dbReference type="Pfam" id="PF04073"/>
    </source>
</evidence>
<gene>
    <name evidence="2" type="ORF">GCM10011502_16500</name>
</gene>
<dbReference type="RefSeq" id="WP_188629631.1">
    <property type="nucleotide sequence ID" value="NZ_BMKE01000011.1"/>
</dbReference>
<dbReference type="CDD" id="cd04332">
    <property type="entry name" value="YbaK_like"/>
    <property type="match status" value="1"/>
</dbReference>
<comment type="caution">
    <text evidence="2">The sequence shown here is derived from an EMBL/GenBank/DDBJ whole genome shotgun (WGS) entry which is preliminary data.</text>
</comment>
<protein>
    <submittedName>
        <fullName evidence="2">Deacylase</fullName>
    </submittedName>
</protein>
<evidence type="ECO:0000313" key="3">
    <source>
        <dbReference type="Proteomes" id="UP000646152"/>
    </source>
</evidence>
<feature type="domain" description="YbaK/aminoacyl-tRNA synthetase-associated" evidence="1">
    <location>
        <begin position="22"/>
        <end position="143"/>
    </location>
</feature>
<proteinExistence type="predicted"/>
<evidence type="ECO:0000313" key="2">
    <source>
        <dbReference type="EMBL" id="GGB43864.1"/>
    </source>
</evidence>
<dbReference type="Proteomes" id="UP000646152">
    <property type="component" value="Unassembled WGS sequence"/>
</dbReference>
<dbReference type="InterPro" id="IPR007214">
    <property type="entry name" value="YbaK/aa-tRNA-synth-assoc-dom"/>
</dbReference>
<keyword evidence="3" id="KW-1185">Reference proteome</keyword>
<dbReference type="InterPro" id="IPR036754">
    <property type="entry name" value="YbaK/aa-tRNA-synt-asso_dom_sf"/>
</dbReference>
<sequence length="151" mass="16805">MPAKRLQQYLDQQGVKYRVITHSPAFTAQDVAEVAHVPGSVLAKVVIVTLDGQMTMIVVPAPKKIHTDTLAQALSAKEVTLLHENDFREQFPDCQVGALPPFGNLYEMPVYLDAELAHQPEIVFSAGSYRELFSLPVKDYLRLVQPKQFSG</sequence>
<accession>A0ABQ1IMR7</accession>
<reference evidence="3" key="1">
    <citation type="journal article" date="2019" name="Int. J. Syst. Evol. Microbiol.">
        <title>The Global Catalogue of Microorganisms (GCM) 10K type strain sequencing project: providing services to taxonomists for standard genome sequencing and annotation.</title>
        <authorList>
            <consortium name="The Broad Institute Genomics Platform"/>
            <consortium name="The Broad Institute Genome Sequencing Center for Infectious Disease"/>
            <person name="Wu L."/>
            <person name="Ma J."/>
        </authorList>
    </citation>
    <scope>NUCLEOTIDE SEQUENCE [LARGE SCALE GENOMIC DNA]</scope>
    <source>
        <strain evidence="3">CGMCC 1.15923</strain>
    </source>
</reference>
<dbReference type="SUPFAM" id="SSF55826">
    <property type="entry name" value="YbaK/ProRS associated domain"/>
    <property type="match status" value="1"/>
</dbReference>
<dbReference type="Pfam" id="PF04073">
    <property type="entry name" value="tRNA_edit"/>
    <property type="match status" value="1"/>
</dbReference>
<organism evidence="2 3">
    <name type="scientific">Oceanisphaera marina</name>
    <dbReference type="NCBI Taxonomy" id="2017550"/>
    <lineage>
        <taxon>Bacteria</taxon>
        <taxon>Pseudomonadati</taxon>
        <taxon>Pseudomonadota</taxon>
        <taxon>Gammaproteobacteria</taxon>
        <taxon>Aeromonadales</taxon>
        <taxon>Aeromonadaceae</taxon>
        <taxon>Oceanisphaera</taxon>
    </lineage>
</organism>
<name>A0ABQ1IMR7_9GAMM</name>